<dbReference type="Proteomes" id="UP000030746">
    <property type="component" value="Unassembled WGS sequence"/>
</dbReference>
<keyword evidence="4 5" id="KW-0472">Membrane</keyword>
<comment type="subcellular location">
    <subcellularLocation>
        <location evidence="1">Membrane</location>
        <topology evidence="1">Multi-pass membrane protein</topology>
    </subcellularLocation>
</comment>
<feature type="transmembrane region" description="Helical" evidence="5">
    <location>
        <begin position="30"/>
        <end position="47"/>
    </location>
</feature>
<evidence type="ECO:0000256" key="5">
    <source>
        <dbReference type="SAM" id="Phobius"/>
    </source>
</evidence>
<sequence length="378" mass="41626">TTYSQAVGVIIGALCGGVLGDNIGRRKVMFTFFALMIVFHGVCGSVETWESLMILRFLVGLSAGVFIVISIVIPIEYVGSDWRDVCMLSGFWTIGVYSLSLQAYLLQNWKLLAFVSGAFNLPLLGLYFLIPESARWLLCSHQYHAAEASVRDMISCNTKPVAELVALLDSARASVSSKMHRKRYTYIHLFQTLDLFKWTLALAYSCLITSTVYFYLYNKIGSITGNKYIDNSLPFLVDIPLTWSAIVVNKCLGRRWCTFLYSVASGFALLSVMILHMTGNLQSIPTLVTGLCLFGKLGVTASFSLIAVIAVETYPTVIRCMGTAIGVAFTAAGSILSRQFKFLDTFHYTIPFVVFGGFIISVGFSSLILPESIGRPLP</sequence>
<dbReference type="Gene3D" id="1.20.1250.20">
    <property type="entry name" value="MFS general substrate transporter like domains"/>
    <property type="match status" value="1"/>
</dbReference>
<dbReference type="PROSITE" id="PS00217">
    <property type="entry name" value="SUGAR_TRANSPORT_2"/>
    <property type="match status" value="1"/>
</dbReference>
<feature type="transmembrane region" description="Helical" evidence="5">
    <location>
        <begin position="348"/>
        <end position="369"/>
    </location>
</feature>
<feature type="transmembrane region" description="Helical" evidence="5">
    <location>
        <begin position="195"/>
        <end position="216"/>
    </location>
</feature>
<dbReference type="GO" id="GO:0016020">
    <property type="term" value="C:membrane"/>
    <property type="evidence" value="ECO:0007669"/>
    <property type="project" value="UniProtKB-SubCell"/>
</dbReference>
<evidence type="ECO:0000313" key="8">
    <source>
        <dbReference type="Proteomes" id="UP000030746"/>
    </source>
</evidence>
<evidence type="ECO:0000256" key="1">
    <source>
        <dbReference type="ARBA" id="ARBA00004141"/>
    </source>
</evidence>
<feature type="transmembrane region" description="Helical" evidence="5">
    <location>
        <begin position="85"/>
        <end position="105"/>
    </location>
</feature>
<dbReference type="CTD" id="20251699"/>
<keyword evidence="8" id="KW-1185">Reference proteome</keyword>
<feature type="transmembrane region" description="Helical" evidence="5">
    <location>
        <begin position="53"/>
        <end position="73"/>
    </location>
</feature>
<dbReference type="AlphaFoldDB" id="V4B0W6"/>
<gene>
    <name evidence="7" type="ORF">LOTGIDRAFT_64233</name>
</gene>
<dbReference type="InterPro" id="IPR005828">
    <property type="entry name" value="MFS_sugar_transport-like"/>
</dbReference>
<evidence type="ECO:0000256" key="2">
    <source>
        <dbReference type="ARBA" id="ARBA00022692"/>
    </source>
</evidence>
<dbReference type="HOGENOM" id="CLU_001265_33_5_1"/>
<name>V4B0W6_LOTGI</name>
<dbReference type="OrthoDB" id="3936150at2759"/>
<dbReference type="Pfam" id="PF00083">
    <property type="entry name" value="Sugar_tr"/>
    <property type="match status" value="1"/>
</dbReference>
<protein>
    <recommendedName>
        <fullName evidence="6">Major facilitator superfamily (MFS) profile domain-containing protein</fullName>
    </recommendedName>
</protein>
<dbReference type="InterPro" id="IPR020846">
    <property type="entry name" value="MFS_dom"/>
</dbReference>
<evidence type="ECO:0000256" key="3">
    <source>
        <dbReference type="ARBA" id="ARBA00022989"/>
    </source>
</evidence>
<keyword evidence="2 5" id="KW-0812">Transmembrane</keyword>
<feature type="transmembrane region" description="Helical" evidence="5">
    <location>
        <begin position="258"/>
        <end position="275"/>
    </location>
</feature>
<feature type="domain" description="Major facilitator superfamily (MFS) profile" evidence="6">
    <location>
        <begin position="1"/>
        <end position="374"/>
    </location>
</feature>
<dbReference type="STRING" id="225164.V4B0W6"/>
<evidence type="ECO:0000259" key="6">
    <source>
        <dbReference type="PROSITE" id="PS50850"/>
    </source>
</evidence>
<dbReference type="KEGG" id="lgi:LOTGIDRAFT_64233"/>
<dbReference type="GO" id="GO:0022857">
    <property type="term" value="F:transmembrane transporter activity"/>
    <property type="evidence" value="ECO:0007669"/>
    <property type="project" value="InterPro"/>
</dbReference>
<feature type="transmembrane region" description="Helical" evidence="5">
    <location>
        <begin position="111"/>
        <end position="130"/>
    </location>
</feature>
<reference evidence="7 8" key="1">
    <citation type="journal article" date="2013" name="Nature">
        <title>Insights into bilaterian evolution from three spiralian genomes.</title>
        <authorList>
            <person name="Simakov O."/>
            <person name="Marletaz F."/>
            <person name="Cho S.J."/>
            <person name="Edsinger-Gonzales E."/>
            <person name="Havlak P."/>
            <person name="Hellsten U."/>
            <person name="Kuo D.H."/>
            <person name="Larsson T."/>
            <person name="Lv J."/>
            <person name="Arendt D."/>
            <person name="Savage R."/>
            <person name="Osoegawa K."/>
            <person name="de Jong P."/>
            <person name="Grimwood J."/>
            <person name="Chapman J.A."/>
            <person name="Shapiro H."/>
            <person name="Aerts A."/>
            <person name="Otillar R.P."/>
            <person name="Terry A.Y."/>
            <person name="Boore J.L."/>
            <person name="Grigoriev I.V."/>
            <person name="Lindberg D.R."/>
            <person name="Seaver E.C."/>
            <person name="Weisblat D.A."/>
            <person name="Putnam N.H."/>
            <person name="Rokhsar D.S."/>
        </authorList>
    </citation>
    <scope>NUCLEOTIDE SEQUENCE [LARGE SCALE GENOMIC DNA]</scope>
</reference>
<accession>V4B0W6</accession>
<proteinExistence type="predicted"/>
<keyword evidence="3 5" id="KW-1133">Transmembrane helix</keyword>
<dbReference type="InterPro" id="IPR005829">
    <property type="entry name" value="Sugar_transporter_CS"/>
</dbReference>
<evidence type="ECO:0000256" key="4">
    <source>
        <dbReference type="ARBA" id="ARBA00023136"/>
    </source>
</evidence>
<organism evidence="7 8">
    <name type="scientific">Lottia gigantea</name>
    <name type="common">Giant owl limpet</name>
    <dbReference type="NCBI Taxonomy" id="225164"/>
    <lineage>
        <taxon>Eukaryota</taxon>
        <taxon>Metazoa</taxon>
        <taxon>Spiralia</taxon>
        <taxon>Lophotrochozoa</taxon>
        <taxon>Mollusca</taxon>
        <taxon>Gastropoda</taxon>
        <taxon>Patellogastropoda</taxon>
        <taxon>Lottioidea</taxon>
        <taxon>Lottiidae</taxon>
        <taxon>Lottia</taxon>
    </lineage>
</organism>
<feature type="transmembrane region" description="Helical" evidence="5">
    <location>
        <begin position="287"/>
        <end position="310"/>
    </location>
</feature>
<dbReference type="OMA" id="CIGRRWC"/>
<dbReference type="SUPFAM" id="SSF103473">
    <property type="entry name" value="MFS general substrate transporter"/>
    <property type="match status" value="1"/>
</dbReference>
<dbReference type="InterPro" id="IPR036259">
    <property type="entry name" value="MFS_trans_sf"/>
</dbReference>
<dbReference type="GeneID" id="20251699"/>
<feature type="transmembrane region" description="Helical" evidence="5">
    <location>
        <begin position="6"/>
        <end position="23"/>
    </location>
</feature>
<evidence type="ECO:0000313" key="7">
    <source>
        <dbReference type="EMBL" id="ESP03888.1"/>
    </source>
</evidence>
<feature type="transmembrane region" description="Helical" evidence="5">
    <location>
        <begin position="316"/>
        <end position="336"/>
    </location>
</feature>
<dbReference type="PROSITE" id="PS50850">
    <property type="entry name" value="MFS"/>
    <property type="match status" value="1"/>
</dbReference>
<feature type="non-terminal residue" evidence="7">
    <location>
        <position position="378"/>
    </location>
</feature>
<dbReference type="RefSeq" id="XP_009045370.1">
    <property type="nucleotide sequence ID" value="XM_009047122.1"/>
</dbReference>
<dbReference type="PANTHER" id="PTHR24064">
    <property type="entry name" value="SOLUTE CARRIER FAMILY 22 MEMBER"/>
    <property type="match status" value="1"/>
</dbReference>
<dbReference type="EMBL" id="KB199905">
    <property type="protein sequence ID" value="ESP03888.1"/>
    <property type="molecule type" value="Genomic_DNA"/>
</dbReference>
<feature type="non-terminal residue" evidence="7">
    <location>
        <position position="1"/>
    </location>
</feature>